<sequence>MDLRLSTSYAASPEEVFAIITDRTFQEQVYERLRVSTYEVSTLDSGEDVVLRLRWETRSDDVSTDVRRFAGEKLVLAQTKIWHPAHDHGAREADIDGEAVGGRIKLTGHTSIIPTGDATTQTFDLHIVASTPTAGPHLEAVVTEAIRIRLETKFELAWSWIAGSL</sequence>
<dbReference type="Gene3D" id="3.30.530.20">
    <property type="match status" value="1"/>
</dbReference>
<dbReference type="OrthoDB" id="3266819at2"/>
<comment type="caution">
    <text evidence="1">The sequence shown here is derived from an EMBL/GenBank/DDBJ whole genome shotgun (WGS) entry which is preliminary data.</text>
</comment>
<dbReference type="EMBL" id="SJKA01000019">
    <property type="protein sequence ID" value="TCC21634.1"/>
    <property type="molecule type" value="Genomic_DNA"/>
</dbReference>
<protein>
    <submittedName>
        <fullName evidence="1">DUF2505 domain-containing protein</fullName>
    </submittedName>
</protein>
<reference evidence="1 2" key="1">
    <citation type="submission" date="2019-02" db="EMBL/GenBank/DDBJ databases">
        <title>Kribbella capetownensis sp. nov. and Kribbella speibonae sp. nov., isolated from soil.</title>
        <authorList>
            <person name="Curtis S.M."/>
            <person name="Norton I."/>
            <person name="Everest G.J."/>
            <person name="Meyers P.R."/>
        </authorList>
    </citation>
    <scope>NUCLEOTIDE SEQUENCE [LARGE SCALE GENOMIC DNA]</scope>
    <source>
        <strain evidence="1 2">DSM 27082</strain>
    </source>
</reference>
<organism evidence="1 2">
    <name type="scientific">Kribbella sindirgiensis</name>
    <dbReference type="NCBI Taxonomy" id="1124744"/>
    <lineage>
        <taxon>Bacteria</taxon>
        <taxon>Bacillati</taxon>
        <taxon>Actinomycetota</taxon>
        <taxon>Actinomycetes</taxon>
        <taxon>Propionibacteriales</taxon>
        <taxon>Kribbellaceae</taxon>
        <taxon>Kribbella</taxon>
    </lineage>
</organism>
<evidence type="ECO:0000313" key="2">
    <source>
        <dbReference type="Proteomes" id="UP000292695"/>
    </source>
</evidence>
<dbReference type="InterPro" id="IPR019639">
    <property type="entry name" value="DUF2505"/>
</dbReference>
<accession>A0A4R0I528</accession>
<dbReference type="RefSeq" id="WP_131295435.1">
    <property type="nucleotide sequence ID" value="NZ_SJKA01000019.1"/>
</dbReference>
<dbReference type="InterPro" id="IPR023393">
    <property type="entry name" value="START-like_dom_sf"/>
</dbReference>
<keyword evidence="2" id="KW-1185">Reference proteome</keyword>
<dbReference type="Proteomes" id="UP000292695">
    <property type="component" value="Unassembled WGS sequence"/>
</dbReference>
<proteinExistence type="predicted"/>
<dbReference type="AlphaFoldDB" id="A0A4R0I528"/>
<gene>
    <name evidence="1" type="ORF">E0H50_35740</name>
</gene>
<dbReference type="Pfam" id="PF10698">
    <property type="entry name" value="DUF2505"/>
    <property type="match status" value="1"/>
</dbReference>
<evidence type="ECO:0000313" key="1">
    <source>
        <dbReference type="EMBL" id="TCC21634.1"/>
    </source>
</evidence>
<name>A0A4R0I528_9ACTN</name>